<organism evidence="2">
    <name type="scientific">Ceratitis capitata</name>
    <name type="common">Mediterranean fruit fly</name>
    <name type="synonym">Tephritis capitata</name>
    <dbReference type="NCBI Taxonomy" id="7213"/>
    <lineage>
        <taxon>Eukaryota</taxon>
        <taxon>Metazoa</taxon>
        <taxon>Ecdysozoa</taxon>
        <taxon>Arthropoda</taxon>
        <taxon>Hexapoda</taxon>
        <taxon>Insecta</taxon>
        <taxon>Pterygota</taxon>
        <taxon>Neoptera</taxon>
        <taxon>Endopterygota</taxon>
        <taxon>Diptera</taxon>
        <taxon>Brachycera</taxon>
        <taxon>Muscomorpha</taxon>
        <taxon>Tephritoidea</taxon>
        <taxon>Tephritidae</taxon>
        <taxon>Ceratitis</taxon>
        <taxon>Ceratitis</taxon>
    </lineage>
</organism>
<evidence type="ECO:0000313" key="2">
    <source>
        <dbReference type="EMBL" id="JAC04301.1"/>
    </source>
</evidence>
<proteinExistence type="evidence at transcript level"/>
<protein>
    <submittedName>
        <fullName evidence="2">Uncharacterized protein</fullName>
    </submittedName>
</protein>
<feature type="region of interest" description="Disordered" evidence="1">
    <location>
        <begin position="428"/>
        <end position="475"/>
    </location>
</feature>
<evidence type="ECO:0000256" key="1">
    <source>
        <dbReference type="SAM" id="MobiDB-lite"/>
    </source>
</evidence>
<accession>W8BSF5</accession>
<name>W8BSF5_CERCA</name>
<sequence length="475" mass="53036">MFAPETEDMLPRCAPKPSVPLNINTAAIVRPTVPEVSILFGAQQPISTNTIATTTAATSEPTQQTYAAWKKQVLPKVSFPPAGSEVYSINGHVVSSANATTQPTQIGSNTQITSNLYPLRPVTFNGAPVHTTAISTTTVANSLNENTQMLQYRRSLEQPIICSGELSRQENFKRRSLDACTATAQINVSKPDVLTICAGTQTDATLLADNTCNGILTRLATKDDFQQLLSMFGEMRMEQQRLMNIVESLYDHQKLQSPKPPVILQNAGTQYEDTDSNIPKNNQIRPQYEMKDVEPAPRYHSIKDLPAYTLESPRQPAAQSTAYQPYRPMKPLATNIAPNKPCTEQSMLMNELALKYLPNEKLNDLLQELNISPAAQMQTTPLRPIENVEKRPSDISNASYKYLQKYRLLPEEQNDVKEQLTPIRSPLTQATCQHQQQQERSPYQQPQQRQASPCVSAPHSPMLDLENIRRQPKLI</sequence>
<dbReference type="AlphaFoldDB" id="W8BSF5"/>
<reference evidence="2" key="2">
    <citation type="journal article" date="2014" name="BMC Genomics">
        <title>A genomic perspective to assessing quality of mass-reared SIT flies used in Mediterranean fruit fly (Ceratitis capitata) eradication in California.</title>
        <authorList>
            <person name="Calla B."/>
            <person name="Hall B."/>
            <person name="Hou S."/>
            <person name="Geib S.M."/>
        </authorList>
    </citation>
    <scope>NUCLEOTIDE SEQUENCE</scope>
</reference>
<feature type="compositionally biased region" description="Low complexity" evidence="1">
    <location>
        <begin position="433"/>
        <end position="450"/>
    </location>
</feature>
<dbReference type="EMBL" id="GAMC01002255">
    <property type="protein sequence ID" value="JAC04301.1"/>
    <property type="molecule type" value="mRNA"/>
</dbReference>
<reference evidence="2" key="1">
    <citation type="submission" date="2013-07" db="EMBL/GenBank/DDBJ databases">
        <authorList>
            <person name="Geib S."/>
        </authorList>
    </citation>
    <scope>NUCLEOTIDE SEQUENCE</scope>
</reference>
<dbReference type="OrthoDB" id="76173at2759"/>